<protein>
    <submittedName>
        <fullName evidence="1">Uncharacterized protein</fullName>
    </submittedName>
</protein>
<dbReference type="EMBL" id="UINC01231789">
    <property type="protein sequence ID" value="SVE64476.1"/>
    <property type="molecule type" value="Genomic_DNA"/>
</dbReference>
<feature type="non-terminal residue" evidence="1">
    <location>
        <position position="28"/>
    </location>
</feature>
<proteinExistence type="predicted"/>
<evidence type="ECO:0000313" key="1">
    <source>
        <dbReference type="EMBL" id="SVE64476.1"/>
    </source>
</evidence>
<reference evidence="1" key="1">
    <citation type="submission" date="2018-05" db="EMBL/GenBank/DDBJ databases">
        <authorList>
            <person name="Lanie J.A."/>
            <person name="Ng W.-L."/>
            <person name="Kazmierczak K.M."/>
            <person name="Andrzejewski T.M."/>
            <person name="Davidsen T.M."/>
            <person name="Wayne K.J."/>
            <person name="Tettelin H."/>
            <person name="Glass J.I."/>
            <person name="Rusch D."/>
            <person name="Podicherti R."/>
            <person name="Tsui H.-C.T."/>
            <person name="Winkler M.E."/>
        </authorList>
    </citation>
    <scope>NUCLEOTIDE SEQUENCE</scope>
</reference>
<name>A0A383F5V1_9ZZZZ</name>
<organism evidence="1">
    <name type="scientific">marine metagenome</name>
    <dbReference type="NCBI Taxonomy" id="408172"/>
    <lineage>
        <taxon>unclassified sequences</taxon>
        <taxon>metagenomes</taxon>
        <taxon>ecological metagenomes</taxon>
    </lineage>
</organism>
<gene>
    <name evidence="1" type="ORF">METZ01_LOCUS517330</name>
</gene>
<accession>A0A383F5V1</accession>
<sequence>MASLDDSDAQKFAALILFYSSCPGIQAL</sequence>
<dbReference type="AlphaFoldDB" id="A0A383F5V1"/>